<proteinExistence type="predicted"/>
<sequence length="295" mass="33322">MVNCDINNLDDKFSTYHNLTSYLVKGNKSEGFDDMIDFLCRSKLHFALTVNPTIYISHMADFWNSASYSIEHGIPQIKAKVDGKDITVTEATLRKYLRLQDEGAANSYTKDEYMRTFVSIGYTGNQQDYTIEKALLGPPWKYLCHTLFQCISQKRSGWLQLSSGLASAVHGLVTAQNINFSHLIFEGLRYNLPEGAKQSFYMYPIFLQEIFNRELKDLSKTAIIYMIVSHKNNIFKSMRTVSKNSSEVNVPLLPTMLNIQSIQGNSSAVPADTDPTPSTSKPERTTSASIDRTHV</sequence>
<keyword evidence="2" id="KW-1185">Reference proteome</keyword>
<gene>
    <name evidence="1" type="ORF">L1987_59963</name>
</gene>
<name>A0ACB9D6P2_9ASTR</name>
<evidence type="ECO:0000313" key="2">
    <source>
        <dbReference type="Proteomes" id="UP001056120"/>
    </source>
</evidence>
<dbReference type="Proteomes" id="UP001056120">
    <property type="component" value="Linkage Group LG20"/>
</dbReference>
<reference evidence="1 2" key="2">
    <citation type="journal article" date="2022" name="Mol. Ecol. Resour.">
        <title>The genomes of chicory, endive, great burdock and yacon provide insights into Asteraceae paleo-polyploidization history and plant inulin production.</title>
        <authorList>
            <person name="Fan W."/>
            <person name="Wang S."/>
            <person name="Wang H."/>
            <person name="Wang A."/>
            <person name="Jiang F."/>
            <person name="Liu H."/>
            <person name="Zhao H."/>
            <person name="Xu D."/>
            <person name="Zhang Y."/>
        </authorList>
    </citation>
    <scope>NUCLEOTIDE SEQUENCE [LARGE SCALE GENOMIC DNA]</scope>
    <source>
        <strain evidence="2">cv. Yunnan</strain>
        <tissue evidence="1">Leaves</tissue>
    </source>
</reference>
<dbReference type="EMBL" id="CM042037">
    <property type="protein sequence ID" value="KAI3742283.1"/>
    <property type="molecule type" value="Genomic_DNA"/>
</dbReference>
<comment type="caution">
    <text evidence="1">The sequence shown here is derived from an EMBL/GenBank/DDBJ whole genome shotgun (WGS) entry which is preliminary data.</text>
</comment>
<organism evidence="1 2">
    <name type="scientific">Smallanthus sonchifolius</name>
    <dbReference type="NCBI Taxonomy" id="185202"/>
    <lineage>
        <taxon>Eukaryota</taxon>
        <taxon>Viridiplantae</taxon>
        <taxon>Streptophyta</taxon>
        <taxon>Embryophyta</taxon>
        <taxon>Tracheophyta</taxon>
        <taxon>Spermatophyta</taxon>
        <taxon>Magnoliopsida</taxon>
        <taxon>eudicotyledons</taxon>
        <taxon>Gunneridae</taxon>
        <taxon>Pentapetalae</taxon>
        <taxon>asterids</taxon>
        <taxon>campanulids</taxon>
        <taxon>Asterales</taxon>
        <taxon>Asteraceae</taxon>
        <taxon>Asteroideae</taxon>
        <taxon>Heliantheae alliance</taxon>
        <taxon>Millerieae</taxon>
        <taxon>Smallanthus</taxon>
    </lineage>
</organism>
<evidence type="ECO:0000313" key="1">
    <source>
        <dbReference type="EMBL" id="KAI3742283.1"/>
    </source>
</evidence>
<reference evidence="2" key="1">
    <citation type="journal article" date="2022" name="Mol. Ecol. Resour.">
        <title>The genomes of chicory, endive, great burdock and yacon provide insights into Asteraceae palaeo-polyploidization history and plant inulin production.</title>
        <authorList>
            <person name="Fan W."/>
            <person name="Wang S."/>
            <person name="Wang H."/>
            <person name="Wang A."/>
            <person name="Jiang F."/>
            <person name="Liu H."/>
            <person name="Zhao H."/>
            <person name="Xu D."/>
            <person name="Zhang Y."/>
        </authorList>
    </citation>
    <scope>NUCLEOTIDE SEQUENCE [LARGE SCALE GENOMIC DNA]</scope>
    <source>
        <strain evidence="2">cv. Yunnan</strain>
    </source>
</reference>
<protein>
    <submittedName>
        <fullName evidence="1">Uncharacterized protein</fullName>
    </submittedName>
</protein>
<accession>A0ACB9D6P2</accession>